<keyword evidence="3" id="KW-1185">Reference proteome</keyword>
<dbReference type="Proteomes" id="UP000215902">
    <property type="component" value="Unassembled WGS sequence"/>
</dbReference>
<organism evidence="2 3">
    <name type="scientific">Macrostomum lignano</name>
    <dbReference type="NCBI Taxonomy" id="282301"/>
    <lineage>
        <taxon>Eukaryota</taxon>
        <taxon>Metazoa</taxon>
        <taxon>Spiralia</taxon>
        <taxon>Lophotrochozoa</taxon>
        <taxon>Platyhelminthes</taxon>
        <taxon>Rhabditophora</taxon>
        <taxon>Macrostomorpha</taxon>
        <taxon>Macrostomida</taxon>
        <taxon>Macrostomidae</taxon>
        <taxon>Macrostomum</taxon>
    </lineage>
</organism>
<evidence type="ECO:0000313" key="2">
    <source>
        <dbReference type="EMBL" id="PAA89097.1"/>
    </source>
</evidence>
<comment type="caution">
    <text evidence="2">The sequence shown here is derived from an EMBL/GenBank/DDBJ whole genome shotgun (WGS) entry which is preliminary data.</text>
</comment>
<name>A0A267GUS2_9PLAT</name>
<evidence type="ECO:0000313" key="3">
    <source>
        <dbReference type="Proteomes" id="UP000215902"/>
    </source>
</evidence>
<accession>A0A267GUS2</accession>
<keyword evidence="1" id="KW-0472">Membrane</keyword>
<gene>
    <name evidence="2" type="ORF">BOX15_Mlig026518g1</name>
</gene>
<dbReference type="AlphaFoldDB" id="A0A267GUS2"/>
<keyword evidence="1" id="KW-0812">Transmembrane</keyword>
<reference evidence="2 3" key="1">
    <citation type="submission" date="2017-06" db="EMBL/GenBank/DDBJ databases">
        <title>A platform for efficient transgenesis in Macrostomum lignano, a flatworm model organism for stem cell research.</title>
        <authorList>
            <person name="Berezikov E."/>
        </authorList>
    </citation>
    <scope>NUCLEOTIDE SEQUENCE [LARGE SCALE GENOMIC DNA]</scope>
    <source>
        <strain evidence="2">DV1</strain>
        <tissue evidence="2">Whole organism</tissue>
    </source>
</reference>
<dbReference type="EMBL" id="NIVC01000164">
    <property type="protein sequence ID" value="PAA89097.1"/>
    <property type="molecule type" value="Genomic_DNA"/>
</dbReference>
<sequence>MSVTAIGKRFSEDVYWHSSEQKSGQTFRIDGQTFAHLKFRGTLAAAKREPIFESNWDIMEDGVSIVRQKQQKSRLTVTLPRNNSLRNFTVNSTFFAMVKKNDSVKLTLIVENGTTVEGSVEYQNVSLVSSSSCSSSDHSTVSLEHRGDCYLSLSPGSAHGAVLRAASNCAPAPKPLRNGLGLSEFISKVANSSQQPASGSGSNDGSRLLLLPFLRATCSDEVEYLDCYGEAGCNWTKVLNQSQLRQPLARGNISVEHQHQFVALLLTKTGRPGLVRVSSDEAQHLPVLVVLPKLNTHLTTGLHSACNARAACPNANDDRRRIPASGTYVAIAVVGAFLGIGAIGILVRFVVYKVCIRQTPRIRTPSEPMHQEEQALNPLNNDAADAEAAHNGANHAAVHNDADTATVHNDADTATVHNEADTATVHNDADTATVYNEADTATVHNGTGTK</sequence>
<keyword evidence="1" id="KW-1133">Transmembrane helix</keyword>
<protein>
    <submittedName>
        <fullName evidence="2">Uncharacterized protein</fullName>
    </submittedName>
</protein>
<evidence type="ECO:0000256" key="1">
    <source>
        <dbReference type="SAM" id="Phobius"/>
    </source>
</evidence>
<proteinExistence type="predicted"/>
<feature type="transmembrane region" description="Helical" evidence="1">
    <location>
        <begin position="328"/>
        <end position="351"/>
    </location>
</feature>